<dbReference type="PANTHER" id="PTHR13315">
    <property type="entry name" value="METALLO PHOSPHOESTERASE RELATED"/>
    <property type="match status" value="1"/>
</dbReference>
<dbReference type="GO" id="GO:0016020">
    <property type="term" value="C:membrane"/>
    <property type="evidence" value="ECO:0007669"/>
    <property type="project" value="UniProtKB-SubCell"/>
</dbReference>
<evidence type="ECO:0000259" key="7">
    <source>
        <dbReference type="Pfam" id="PF00149"/>
    </source>
</evidence>
<gene>
    <name evidence="8" type="ORF">QBC37DRAFT_336885</name>
</gene>
<evidence type="ECO:0000313" key="9">
    <source>
        <dbReference type="Proteomes" id="UP001301769"/>
    </source>
</evidence>
<reference evidence="8" key="1">
    <citation type="journal article" date="2023" name="Mol. Phylogenet. Evol.">
        <title>Genome-scale phylogeny and comparative genomics of the fungal order Sordariales.</title>
        <authorList>
            <person name="Hensen N."/>
            <person name="Bonometti L."/>
            <person name="Westerberg I."/>
            <person name="Brannstrom I.O."/>
            <person name="Guillou S."/>
            <person name="Cros-Aarteil S."/>
            <person name="Calhoun S."/>
            <person name="Haridas S."/>
            <person name="Kuo A."/>
            <person name="Mondo S."/>
            <person name="Pangilinan J."/>
            <person name="Riley R."/>
            <person name="LaButti K."/>
            <person name="Andreopoulos B."/>
            <person name="Lipzen A."/>
            <person name="Chen C."/>
            <person name="Yan M."/>
            <person name="Daum C."/>
            <person name="Ng V."/>
            <person name="Clum A."/>
            <person name="Steindorff A."/>
            <person name="Ohm R.A."/>
            <person name="Martin F."/>
            <person name="Silar P."/>
            <person name="Natvig D.O."/>
            <person name="Lalanne C."/>
            <person name="Gautier V."/>
            <person name="Ament-Velasquez S.L."/>
            <person name="Kruys A."/>
            <person name="Hutchinson M.I."/>
            <person name="Powell A.J."/>
            <person name="Barry K."/>
            <person name="Miller A.N."/>
            <person name="Grigoriev I.V."/>
            <person name="Debuchy R."/>
            <person name="Gladieux P."/>
            <person name="Hiltunen Thoren M."/>
            <person name="Johannesson H."/>
        </authorList>
    </citation>
    <scope>NUCLEOTIDE SEQUENCE</scope>
    <source>
        <strain evidence="8">PSN293</strain>
    </source>
</reference>
<dbReference type="GO" id="GO:0005783">
    <property type="term" value="C:endoplasmic reticulum"/>
    <property type="evidence" value="ECO:0007669"/>
    <property type="project" value="TreeGrafter"/>
</dbReference>
<evidence type="ECO:0000256" key="1">
    <source>
        <dbReference type="ARBA" id="ARBA00004141"/>
    </source>
</evidence>
<reference evidence="8" key="2">
    <citation type="submission" date="2023-05" db="EMBL/GenBank/DDBJ databases">
        <authorList>
            <consortium name="Lawrence Berkeley National Laboratory"/>
            <person name="Steindorff A."/>
            <person name="Hensen N."/>
            <person name="Bonometti L."/>
            <person name="Westerberg I."/>
            <person name="Brannstrom I.O."/>
            <person name="Guillou S."/>
            <person name="Cros-Aarteil S."/>
            <person name="Calhoun S."/>
            <person name="Haridas S."/>
            <person name="Kuo A."/>
            <person name="Mondo S."/>
            <person name="Pangilinan J."/>
            <person name="Riley R."/>
            <person name="Labutti K."/>
            <person name="Andreopoulos B."/>
            <person name="Lipzen A."/>
            <person name="Chen C."/>
            <person name="Yanf M."/>
            <person name="Daum C."/>
            <person name="Ng V."/>
            <person name="Clum A."/>
            <person name="Ohm R."/>
            <person name="Martin F."/>
            <person name="Silar P."/>
            <person name="Natvig D."/>
            <person name="Lalanne C."/>
            <person name="Gautier V."/>
            <person name="Ament-Velasquez S.L."/>
            <person name="Kruys A."/>
            <person name="Hutchinson M.I."/>
            <person name="Powell A.J."/>
            <person name="Barry K."/>
            <person name="Miller A.N."/>
            <person name="Grigoriev I.V."/>
            <person name="Debuchy R."/>
            <person name="Gladieux P."/>
            <person name="Thoren M.H."/>
            <person name="Johannesson H."/>
        </authorList>
    </citation>
    <scope>NUCLEOTIDE SEQUENCE</scope>
    <source>
        <strain evidence="8">PSN293</strain>
    </source>
</reference>
<feature type="compositionally biased region" description="Gly residues" evidence="5">
    <location>
        <begin position="660"/>
        <end position="673"/>
    </location>
</feature>
<accession>A0AAN6YEJ6</accession>
<organism evidence="8 9">
    <name type="scientific">Rhypophila decipiens</name>
    <dbReference type="NCBI Taxonomy" id="261697"/>
    <lineage>
        <taxon>Eukaryota</taxon>
        <taxon>Fungi</taxon>
        <taxon>Dikarya</taxon>
        <taxon>Ascomycota</taxon>
        <taxon>Pezizomycotina</taxon>
        <taxon>Sordariomycetes</taxon>
        <taxon>Sordariomycetidae</taxon>
        <taxon>Sordariales</taxon>
        <taxon>Naviculisporaceae</taxon>
        <taxon>Rhypophila</taxon>
    </lineage>
</organism>
<dbReference type="AlphaFoldDB" id="A0AAN6YEJ6"/>
<evidence type="ECO:0000256" key="6">
    <source>
        <dbReference type="SAM" id="Phobius"/>
    </source>
</evidence>
<dbReference type="PANTHER" id="PTHR13315:SF4">
    <property type="entry name" value="METALLOPHOSPHOESTERASE, ISOFORM E"/>
    <property type="match status" value="1"/>
</dbReference>
<evidence type="ECO:0000256" key="5">
    <source>
        <dbReference type="SAM" id="MobiDB-lite"/>
    </source>
</evidence>
<feature type="transmembrane region" description="Helical" evidence="6">
    <location>
        <begin position="541"/>
        <end position="561"/>
    </location>
</feature>
<feature type="transmembrane region" description="Helical" evidence="6">
    <location>
        <begin position="731"/>
        <end position="751"/>
    </location>
</feature>
<dbReference type="GO" id="GO:0006506">
    <property type="term" value="P:GPI anchor biosynthetic process"/>
    <property type="evidence" value="ECO:0007669"/>
    <property type="project" value="InterPro"/>
</dbReference>
<feature type="transmembrane region" description="Helical" evidence="6">
    <location>
        <begin position="87"/>
        <end position="105"/>
    </location>
</feature>
<keyword evidence="9" id="KW-1185">Reference proteome</keyword>
<feature type="region of interest" description="Disordered" evidence="5">
    <location>
        <begin position="620"/>
        <end position="692"/>
    </location>
</feature>
<keyword evidence="4 6" id="KW-0472">Membrane</keyword>
<name>A0AAN6YEJ6_9PEZI</name>
<evidence type="ECO:0000256" key="4">
    <source>
        <dbReference type="ARBA" id="ARBA00023136"/>
    </source>
</evidence>
<comment type="caution">
    <text evidence="8">The sequence shown here is derived from an EMBL/GenBank/DDBJ whole genome shotgun (WGS) entry which is preliminary data.</text>
</comment>
<evidence type="ECO:0000256" key="3">
    <source>
        <dbReference type="ARBA" id="ARBA00022989"/>
    </source>
</evidence>
<feature type="compositionally biased region" description="Low complexity" evidence="5">
    <location>
        <begin position="620"/>
        <end position="638"/>
    </location>
</feature>
<dbReference type="InterPro" id="IPR004843">
    <property type="entry name" value="Calcineurin-like_PHP"/>
</dbReference>
<dbReference type="Pfam" id="PF00149">
    <property type="entry name" value="Metallophos"/>
    <property type="match status" value="1"/>
</dbReference>
<feature type="compositionally biased region" description="Basic residues" evidence="5">
    <location>
        <begin position="642"/>
        <end position="657"/>
    </location>
</feature>
<dbReference type="EMBL" id="MU858063">
    <property type="protein sequence ID" value="KAK4217048.1"/>
    <property type="molecule type" value="Genomic_DNA"/>
</dbReference>
<dbReference type="Proteomes" id="UP001301769">
    <property type="component" value="Unassembled WGS sequence"/>
</dbReference>
<keyword evidence="3 6" id="KW-1133">Transmembrane helix</keyword>
<keyword evidence="2 6" id="KW-0812">Transmembrane</keyword>
<dbReference type="InterPro" id="IPR033308">
    <property type="entry name" value="PGAP5/Cdc1/Ted1"/>
</dbReference>
<evidence type="ECO:0000256" key="2">
    <source>
        <dbReference type="ARBA" id="ARBA00022692"/>
    </source>
</evidence>
<evidence type="ECO:0000313" key="8">
    <source>
        <dbReference type="EMBL" id="KAK4217048.1"/>
    </source>
</evidence>
<feature type="domain" description="Calcineurin-like phosphoesterase" evidence="7">
    <location>
        <begin position="165"/>
        <end position="404"/>
    </location>
</feature>
<comment type="subcellular location">
    <subcellularLocation>
        <location evidence="1">Membrane</location>
        <topology evidence="1">Multi-pass membrane protein</topology>
    </subcellularLocation>
</comment>
<dbReference type="GO" id="GO:0016787">
    <property type="term" value="F:hydrolase activity"/>
    <property type="evidence" value="ECO:0007669"/>
    <property type="project" value="InterPro"/>
</dbReference>
<dbReference type="InterPro" id="IPR029052">
    <property type="entry name" value="Metallo-depent_PP-like"/>
</dbReference>
<proteinExistence type="predicted"/>
<sequence length="753" mass="84353">MAPPYSSGGQSYGSYGYGYGNSYRQSSYSHRRKDSDSTSLMEDIRAAVANGVRWSWRFWNERGRHMVLAALVASARRLRRNLTYNRLFSIPHLLVAIWVLVLLWGERWTFHTKVESCRWDKWENWPAGADPHHLVLVADPQLIDHHSYPGRPWFVNDLTFLITDNYLRRSYNQLISQLDPDTIFFLGDLFDGGREWKTAHGDFRDAEWAPHPKSEQKYLKKWNKKYNEFYWLKEYARFGDIFMNPWVKASRAPGAEHKRRKLVASLPGNHDLGFGADIKIPVRNRFEAYFGEGNRVDVVGNHTFVSVDSVSLSAEASPIAQKHDLRPVYKPTEHFLLDIKRLKRRAVEKELRVQRGEEPELKFNHRIENLESANFDDKPFLGKGAPELPTILLTHVPLYRPEGTPCGPLREHWPPAKPPAGQTDPVFPDHRNAISVSRGYQYQNVLSEHHSVSLIEKIGNVVHAFSGDDHDYCEVIHAANQKNVPEITVKSISMAMGVPTPGFLMVSMYNPLDGNGQPLLGDKQPTLQTHLCLLPTQLTTYIRYVLFALLCIALLTVRALLVPVLHLTPFALPEDPWSWSGGGKSGPRRGGFLLPVFKTKVEDYEEYSLPSGGGFGGTSSSRLAGLSATASRSGSTTGSKKEKGHHHHSRRSSHSHSGKTTGGGGGGKWGWGGPKIEIPSDNDDEGYGGHGNVNGYNSGGGYDGGKWKAAKKRGPSSTGPRSAASLVITELWTTLFRVVWMALVVFGWLAYQG</sequence>
<dbReference type="SUPFAM" id="SSF56300">
    <property type="entry name" value="Metallo-dependent phosphatases"/>
    <property type="match status" value="1"/>
</dbReference>
<protein>
    <submittedName>
        <fullName evidence="8">Calcineurin-like phosphoesterase-domain-containing protein</fullName>
    </submittedName>
</protein>